<protein>
    <submittedName>
        <fullName evidence="1">Uncharacterized protein</fullName>
    </submittedName>
</protein>
<keyword evidence="2" id="KW-1185">Reference proteome</keyword>
<dbReference type="EMBL" id="JBHSWD010000001">
    <property type="protein sequence ID" value="MFC6592139.1"/>
    <property type="molecule type" value="Genomic_DNA"/>
</dbReference>
<proteinExistence type="predicted"/>
<gene>
    <name evidence="1" type="ORF">ACFP81_09085</name>
</gene>
<evidence type="ECO:0000313" key="1">
    <source>
        <dbReference type="EMBL" id="MFC6592139.1"/>
    </source>
</evidence>
<dbReference type="Proteomes" id="UP001596297">
    <property type="component" value="Unassembled WGS sequence"/>
</dbReference>
<evidence type="ECO:0000313" key="2">
    <source>
        <dbReference type="Proteomes" id="UP001596297"/>
    </source>
</evidence>
<sequence>MYLEYDFSAYENAVFERVKTVIELFQKLSIDSVAFWQELPAWAQAGFIDLSKPEQRFKSWGKREMLNLDDPQDRAAYDRFRLQDTRWDWESWLAPLQEGFWKPDINDVNQKICVVIDEFPSGVIGPLNYLVEIAGASDSEPEIVFSPLKEPTP</sequence>
<comment type="caution">
    <text evidence="1">The sequence shown here is derived from an EMBL/GenBank/DDBJ whole genome shotgun (WGS) entry which is preliminary data.</text>
</comment>
<name>A0ABW1YD24_9DEIO</name>
<reference evidence="2" key="1">
    <citation type="journal article" date="2019" name="Int. J. Syst. Evol. Microbiol.">
        <title>The Global Catalogue of Microorganisms (GCM) 10K type strain sequencing project: providing services to taxonomists for standard genome sequencing and annotation.</title>
        <authorList>
            <consortium name="The Broad Institute Genomics Platform"/>
            <consortium name="The Broad Institute Genome Sequencing Center for Infectious Disease"/>
            <person name="Wu L."/>
            <person name="Ma J."/>
        </authorList>
    </citation>
    <scope>NUCLEOTIDE SEQUENCE [LARGE SCALE GENOMIC DNA]</scope>
    <source>
        <strain evidence="2">CGMCC 1.15772</strain>
    </source>
</reference>
<accession>A0ABW1YD24</accession>
<dbReference type="RefSeq" id="WP_380083152.1">
    <property type="nucleotide sequence ID" value="NZ_JBHSWD010000001.1"/>
</dbReference>
<organism evidence="1 2">
    <name type="scientific">Deinococcus lacus</name>
    <dbReference type="NCBI Taxonomy" id="392561"/>
    <lineage>
        <taxon>Bacteria</taxon>
        <taxon>Thermotogati</taxon>
        <taxon>Deinococcota</taxon>
        <taxon>Deinococci</taxon>
        <taxon>Deinococcales</taxon>
        <taxon>Deinococcaceae</taxon>
        <taxon>Deinococcus</taxon>
    </lineage>
</organism>